<sequence>MSIRILTSYFTLSLLFSRLSAQVGYDYEGGVSLRYPNESCPRGTFYEGTSYQANCCPEGQFPAPKGSAYCCPSDGAWIVQVATVHPVAYEVDLADCEDHVLTFVKCADPRPPGYVVRSPQEALPTAWGAYQGPGQASTITTRVIVNPTSVTTPTVPSTSSSQSTSAASGSSGLSTGAQAGIGVGAGIVGIAAMALAVWFARSWRRHRSDKKQEMREHRAHSPVQLPSDNALHELNGVAPAKELSEGERYEMQSGWEGHAVATGPYTAR</sequence>
<gene>
    <name evidence="1" type="ORF">LTR37_009566</name>
</gene>
<protein>
    <submittedName>
        <fullName evidence="1">Uncharacterized protein</fullName>
    </submittedName>
</protein>
<accession>A0ACC3NAD4</accession>
<reference evidence="1" key="1">
    <citation type="submission" date="2023-07" db="EMBL/GenBank/DDBJ databases">
        <title>Black Yeasts Isolated from many extreme environments.</title>
        <authorList>
            <person name="Coleine C."/>
            <person name="Stajich J.E."/>
            <person name="Selbmann L."/>
        </authorList>
    </citation>
    <scope>NUCLEOTIDE SEQUENCE</scope>
    <source>
        <strain evidence="1">CCFEE 5714</strain>
    </source>
</reference>
<dbReference type="EMBL" id="JAUTXU010000075">
    <property type="protein sequence ID" value="KAK3711575.1"/>
    <property type="molecule type" value="Genomic_DNA"/>
</dbReference>
<proteinExistence type="predicted"/>
<dbReference type="Proteomes" id="UP001281147">
    <property type="component" value="Unassembled WGS sequence"/>
</dbReference>
<organism evidence="1 2">
    <name type="scientific">Vermiconidia calcicola</name>
    <dbReference type="NCBI Taxonomy" id="1690605"/>
    <lineage>
        <taxon>Eukaryota</taxon>
        <taxon>Fungi</taxon>
        <taxon>Dikarya</taxon>
        <taxon>Ascomycota</taxon>
        <taxon>Pezizomycotina</taxon>
        <taxon>Dothideomycetes</taxon>
        <taxon>Dothideomycetidae</taxon>
        <taxon>Mycosphaerellales</taxon>
        <taxon>Extremaceae</taxon>
        <taxon>Vermiconidia</taxon>
    </lineage>
</organism>
<comment type="caution">
    <text evidence="1">The sequence shown here is derived from an EMBL/GenBank/DDBJ whole genome shotgun (WGS) entry which is preliminary data.</text>
</comment>
<name>A0ACC3NAD4_9PEZI</name>
<evidence type="ECO:0000313" key="1">
    <source>
        <dbReference type="EMBL" id="KAK3711575.1"/>
    </source>
</evidence>
<keyword evidence="2" id="KW-1185">Reference proteome</keyword>
<evidence type="ECO:0000313" key="2">
    <source>
        <dbReference type="Proteomes" id="UP001281147"/>
    </source>
</evidence>